<dbReference type="Gene3D" id="3.40.50.720">
    <property type="entry name" value="NAD(P)-binding Rossmann-like Domain"/>
    <property type="match status" value="1"/>
</dbReference>
<dbReference type="InterPro" id="IPR008927">
    <property type="entry name" value="6-PGluconate_DH-like_C_sf"/>
</dbReference>
<comment type="similarity">
    <text evidence="1 6">Belongs to the HIBADH-related family.</text>
</comment>
<dbReference type="InterPro" id="IPR015815">
    <property type="entry name" value="HIBADH-related"/>
</dbReference>
<dbReference type="InterPro" id="IPR036291">
    <property type="entry name" value="NAD(P)-bd_dom_sf"/>
</dbReference>
<reference evidence="10" key="1">
    <citation type="submission" date="2016-11" db="EMBL/GenBank/DDBJ databases">
        <authorList>
            <person name="Varghese N."/>
            <person name="Submissions S."/>
        </authorList>
    </citation>
    <scope>NUCLEOTIDE SEQUENCE [LARGE SCALE GENOMIC DNA]</scope>
    <source>
        <strain evidence="10">DSM 6637</strain>
    </source>
</reference>
<keyword evidence="4 6" id="KW-0520">NAD</keyword>
<protein>
    <recommendedName>
        <fullName evidence="6">3-hydroxyisobutyrate dehydrogenase</fullName>
        <shortName evidence="6">HIBADH</shortName>
        <ecNumber evidence="6">1.1.1.31</ecNumber>
    </recommendedName>
</protein>
<feature type="domain" description="3-hydroxyisobutyrate dehydrogenase-like NAD-binding" evidence="8">
    <location>
        <begin position="165"/>
        <end position="289"/>
    </location>
</feature>
<dbReference type="OrthoDB" id="9812907at2"/>
<keyword evidence="2 6" id="KW-0101">Branched-chain amino acid catabolism</keyword>
<dbReference type="SUPFAM" id="SSF48179">
    <property type="entry name" value="6-phosphogluconate dehydrogenase C-terminal domain-like"/>
    <property type="match status" value="1"/>
</dbReference>
<dbReference type="FunFam" id="1.10.1040.10:FF:000006">
    <property type="entry name" value="3-hydroxyisobutyrate dehydrogenase"/>
    <property type="match status" value="1"/>
</dbReference>
<evidence type="ECO:0000259" key="8">
    <source>
        <dbReference type="Pfam" id="PF14833"/>
    </source>
</evidence>
<evidence type="ECO:0000256" key="2">
    <source>
        <dbReference type="ARBA" id="ARBA00022456"/>
    </source>
</evidence>
<dbReference type="NCBIfam" id="TIGR01692">
    <property type="entry name" value="HIBADH"/>
    <property type="match status" value="1"/>
</dbReference>
<evidence type="ECO:0000313" key="10">
    <source>
        <dbReference type="Proteomes" id="UP000184444"/>
    </source>
</evidence>
<dbReference type="InterPro" id="IPR006115">
    <property type="entry name" value="6PGDH_NADP-bd"/>
</dbReference>
<keyword evidence="10" id="KW-1185">Reference proteome</keyword>
<dbReference type="InterPro" id="IPR011548">
    <property type="entry name" value="HIBADH"/>
</dbReference>
<name>A0A1M7JCY6_9RHOB</name>
<evidence type="ECO:0000256" key="5">
    <source>
        <dbReference type="PIRSR" id="PIRSR000103-1"/>
    </source>
</evidence>
<gene>
    <name evidence="9" type="ORF">SAMN05444389_11174</name>
</gene>
<dbReference type="Pfam" id="PF14833">
    <property type="entry name" value="NAD_binding_11"/>
    <property type="match status" value="1"/>
</dbReference>
<dbReference type="SUPFAM" id="SSF51735">
    <property type="entry name" value="NAD(P)-binding Rossmann-fold domains"/>
    <property type="match status" value="1"/>
</dbReference>
<dbReference type="Gene3D" id="1.10.1040.10">
    <property type="entry name" value="N-(1-d-carboxylethyl)-l-norvaline Dehydrogenase, domain 2"/>
    <property type="match status" value="1"/>
</dbReference>
<dbReference type="AlphaFoldDB" id="A0A1M7JCY6"/>
<dbReference type="InterPro" id="IPR013328">
    <property type="entry name" value="6PGD_dom2"/>
</dbReference>
<dbReference type="PROSITE" id="PS00895">
    <property type="entry name" value="3_HYDROXYISOBUT_DH"/>
    <property type="match status" value="1"/>
</dbReference>
<dbReference type="STRING" id="53463.SAMN05444389_11174"/>
<evidence type="ECO:0000256" key="4">
    <source>
        <dbReference type="ARBA" id="ARBA00023027"/>
    </source>
</evidence>
<dbReference type="GO" id="GO:0050661">
    <property type="term" value="F:NADP binding"/>
    <property type="evidence" value="ECO:0007669"/>
    <property type="project" value="InterPro"/>
</dbReference>
<feature type="domain" description="6-phosphogluconate dehydrogenase NADP-binding" evidence="7">
    <location>
        <begin position="4"/>
        <end position="162"/>
    </location>
</feature>
<dbReference type="EC" id="1.1.1.31" evidence="6"/>
<evidence type="ECO:0000256" key="3">
    <source>
        <dbReference type="ARBA" id="ARBA00023002"/>
    </source>
</evidence>
<sequence>MAVVGFIGLGTMGAPMARNLLKAGHALRVFDVSAEARAALTEAGAVAADTALAAAEGADFVITMLPNDAIVSAVHLGPEGLIEMLAARPLLIDCSTISPDTSRALSRAAAAKGFAMIDAPVSGGPGGATDATLSFMVGGSEADFARAEPILQAMGRMIVHAGDSGAGQVAKLCNNMTAAVVMAATAEALALGISQGLDPAKLSGIMANSSAASFVLDRWNPWPGVMPEAPASRGYTGGFQLGLMLKDLNLAIANARDAGASVPFGALAQSLYMLQNRRSPDAGRADFSSIQTIFTRPC</sequence>
<organism evidence="9 10">
    <name type="scientific">Paracoccus solventivorans</name>
    <dbReference type="NCBI Taxonomy" id="53463"/>
    <lineage>
        <taxon>Bacteria</taxon>
        <taxon>Pseudomonadati</taxon>
        <taxon>Pseudomonadota</taxon>
        <taxon>Alphaproteobacteria</taxon>
        <taxon>Rhodobacterales</taxon>
        <taxon>Paracoccaceae</taxon>
        <taxon>Paracoccus</taxon>
    </lineage>
</organism>
<accession>A0A1M7JCY6</accession>
<dbReference type="PANTHER" id="PTHR22981:SF7">
    <property type="entry name" value="3-HYDROXYISOBUTYRATE DEHYDROGENASE, MITOCHONDRIAL"/>
    <property type="match status" value="1"/>
</dbReference>
<comment type="catalytic activity">
    <reaction evidence="6">
        <text>3-hydroxy-2-methylpropanoate + NAD(+) = 2-methyl-3-oxopropanoate + NADH + H(+)</text>
        <dbReference type="Rhea" id="RHEA:17681"/>
        <dbReference type="ChEBI" id="CHEBI:11805"/>
        <dbReference type="ChEBI" id="CHEBI:15378"/>
        <dbReference type="ChEBI" id="CHEBI:57540"/>
        <dbReference type="ChEBI" id="CHEBI:57700"/>
        <dbReference type="ChEBI" id="CHEBI:57945"/>
        <dbReference type="EC" id="1.1.1.31"/>
    </reaction>
</comment>
<proteinExistence type="inferred from homology"/>
<dbReference type="Pfam" id="PF03446">
    <property type="entry name" value="NAD_binding_2"/>
    <property type="match status" value="1"/>
</dbReference>
<dbReference type="PANTHER" id="PTHR22981">
    <property type="entry name" value="3-HYDROXYISOBUTYRATE DEHYDROGENASE-RELATED"/>
    <property type="match status" value="1"/>
</dbReference>
<comment type="pathway">
    <text evidence="6">Amino-acid degradation; L-valine degradation.</text>
</comment>
<dbReference type="InterPro" id="IPR002204">
    <property type="entry name" value="3-OH-isobutyrate_DH-rel_CS"/>
</dbReference>
<evidence type="ECO:0000256" key="6">
    <source>
        <dbReference type="RuleBase" id="RU910714"/>
    </source>
</evidence>
<evidence type="ECO:0000313" key="9">
    <source>
        <dbReference type="EMBL" id="SHM50869.1"/>
    </source>
</evidence>
<evidence type="ECO:0000259" key="7">
    <source>
        <dbReference type="Pfam" id="PF03446"/>
    </source>
</evidence>
<dbReference type="UniPathway" id="UPA00362"/>
<dbReference type="EMBL" id="FRCK01000011">
    <property type="protein sequence ID" value="SHM50869.1"/>
    <property type="molecule type" value="Genomic_DNA"/>
</dbReference>
<dbReference type="GO" id="GO:0051287">
    <property type="term" value="F:NAD binding"/>
    <property type="evidence" value="ECO:0007669"/>
    <property type="project" value="InterPro"/>
</dbReference>
<dbReference type="InterPro" id="IPR029154">
    <property type="entry name" value="HIBADH-like_NADP-bd"/>
</dbReference>
<feature type="active site" evidence="5">
    <location>
        <position position="171"/>
    </location>
</feature>
<keyword evidence="3 6" id="KW-0560">Oxidoreductase</keyword>
<dbReference type="PIRSF" id="PIRSF000103">
    <property type="entry name" value="HIBADH"/>
    <property type="match status" value="1"/>
</dbReference>
<dbReference type="GO" id="GO:0008442">
    <property type="term" value="F:3-hydroxyisobutyrate dehydrogenase activity"/>
    <property type="evidence" value="ECO:0007669"/>
    <property type="project" value="UniProtKB-EC"/>
</dbReference>
<dbReference type="Proteomes" id="UP000184444">
    <property type="component" value="Unassembled WGS sequence"/>
</dbReference>
<evidence type="ECO:0000256" key="1">
    <source>
        <dbReference type="ARBA" id="ARBA00009080"/>
    </source>
</evidence>
<dbReference type="RefSeq" id="WP_073068210.1">
    <property type="nucleotide sequence ID" value="NZ_FRCK01000011.1"/>
</dbReference>
<dbReference type="GO" id="GO:0006574">
    <property type="term" value="P:L-valine catabolic process"/>
    <property type="evidence" value="ECO:0007669"/>
    <property type="project" value="UniProtKB-UniPathway"/>
</dbReference>